<evidence type="ECO:0000256" key="10">
    <source>
        <dbReference type="ARBA" id="ARBA00022958"/>
    </source>
</evidence>
<keyword evidence="9 12" id="KW-0460">Magnesium</keyword>
<feature type="binding site" evidence="12">
    <location>
        <begin position="222"/>
        <end position="227"/>
    </location>
    <ligand>
        <name>ATP</name>
        <dbReference type="ChEBI" id="CHEBI:30616"/>
    </ligand>
</feature>
<dbReference type="InterPro" id="IPR011877">
    <property type="entry name" value="Ribokinase"/>
</dbReference>
<dbReference type="InterPro" id="IPR011611">
    <property type="entry name" value="PfkB_dom"/>
</dbReference>
<evidence type="ECO:0000256" key="4">
    <source>
        <dbReference type="ARBA" id="ARBA00022679"/>
    </source>
</evidence>
<dbReference type="NCBIfam" id="TIGR02152">
    <property type="entry name" value="D_ribokin_bact"/>
    <property type="match status" value="1"/>
</dbReference>
<comment type="catalytic activity">
    <reaction evidence="12">
        <text>D-ribose + ATP = D-ribose 5-phosphate + ADP + H(+)</text>
        <dbReference type="Rhea" id="RHEA:13697"/>
        <dbReference type="ChEBI" id="CHEBI:15378"/>
        <dbReference type="ChEBI" id="CHEBI:30616"/>
        <dbReference type="ChEBI" id="CHEBI:47013"/>
        <dbReference type="ChEBI" id="CHEBI:78346"/>
        <dbReference type="ChEBI" id="CHEBI:456216"/>
        <dbReference type="EC" id="2.7.1.15"/>
    </reaction>
</comment>
<dbReference type="InterPro" id="IPR002139">
    <property type="entry name" value="Ribo/fructo_kinase"/>
</dbReference>
<feature type="binding site" evidence="12">
    <location>
        <position position="248"/>
    </location>
    <ligand>
        <name>K(+)</name>
        <dbReference type="ChEBI" id="CHEBI:29103"/>
    </ligand>
</feature>
<evidence type="ECO:0000256" key="3">
    <source>
        <dbReference type="ARBA" id="ARBA00016943"/>
    </source>
</evidence>
<dbReference type="PANTHER" id="PTHR10584">
    <property type="entry name" value="SUGAR KINASE"/>
    <property type="match status" value="1"/>
</dbReference>
<dbReference type="GO" id="GO:0046872">
    <property type="term" value="F:metal ion binding"/>
    <property type="evidence" value="ECO:0007669"/>
    <property type="project" value="UniProtKB-KW"/>
</dbReference>
<evidence type="ECO:0000256" key="11">
    <source>
        <dbReference type="ARBA" id="ARBA00023277"/>
    </source>
</evidence>
<dbReference type="GO" id="GO:0005829">
    <property type="term" value="C:cytosol"/>
    <property type="evidence" value="ECO:0007669"/>
    <property type="project" value="TreeGrafter"/>
</dbReference>
<gene>
    <name evidence="12 14" type="primary">rbsK</name>
    <name evidence="14" type="ORF">HH215_26370</name>
</gene>
<evidence type="ECO:0000313" key="15">
    <source>
        <dbReference type="Proteomes" id="UP000502248"/>
    </source>
</evidence>
<comment type="activity regulation">
    <text evidence="12">Activated by a monovalent cation that binds near, but not in, the active site. The most likely occupant of the site in vivo is potassium. Ion binding induces a conformational change that may alter substrate affinity.</text>
</comment>
<comment type="cofactor">
    <cofactor evidence="12">
        <name>Mg(2+)</name>
        <dbReference type="ChEBI" id="CHEBI:18420"/>
    </cofactor>
    <text evidence="12">Requires a divalent cation, most likely magnesium in vivo, as an electrophilic catalyst to aid phosphoryl group transfer. It is the chelate of the metal and the nucleotide that is the actual substrate.</text>
</comment>
<dbReference type="UniPathway" id="UPA00916">
    <property type="reaction ID" value="UER00889"/>
</dbReference>
<keyword evidence="11 12" id="KW-0119">Carbohydrate metabolism</keyword>
<feature type="domain" description="Carbohydrate kinase PfkB" evidence="13">
    <location>
        <begin position="5"/>
        <end position="296"/>
    </location>
</feature>
<comment type="function">
    <text evidence="12">Catalyzes the phosphorylation of ribose at O-5 in a reaction requiring ATP and magnesium. The resulting D-ribose-5-phosphate can then be used either for sythesis of nucleotides, histidine, and tryptophan, or as a component of the pentose phosphate pathway.</text>
</comment>
<evidence type="ECO:0000256" key="9">
    <source>
        <dbReference type="ARBA" id="ARBA00022842"/>
    </source>
</evidence>
<keyword evidence="4 12" id="KW-0808">Transferase</keyword>
<keyword evidence="6 12" id="KW-0547">Nucleotide-binding</keyword>
<comment type="subcellular location">
    <subcellularLocation>
        <location evidence="12">Cytoplasm</location>
    </subcellularLocation>
</comment>
<feature type="binding site" evidence="12">
    <location>
        <position position="287"/>
    </location>
    <ligand>
        <name>K(+)</name>
        <dbReference type="ChEBI" id="CHEBI:29103"/>
    </ligand>
</feature>
<dbReference type="SUPFAM" id="SSF53613">
    <property type="entry name" value="Ribokinase-like"/>
    <property type="match status" value="1"/>
</dbReference>
<dbReference type="InterPro" id="IPR002173">
    <property type="entry name" value="Carboh/pur_kinase_PfkB_CS"/>
</dbReference>
<dbReference type="Gene3D" id="3.40.1190.20">
    <property type="match status" value="1"/>
</dbReference>
<evidence type="ECO:0000259" key="13">
    <source>
        <dbReference type="Pfam" id="PF00294"/>
    </source>
</evidence>
<feature type="binding site" evidence="12">
    <location>
        <begin position="253"/>
        <end position="254"/>
    </location>
    <ligand>
        <name>ATP</name>
        <dbReference type="ChEBI" id="CHEBI:30616"/>
    </ligand>
</feature>
<reference evidence="14 15" key="1">
    <citation type="submission" date="2020-04" db="EMBL/GenBank/DDBJ databases">
        <title>Genome sequencing of novel species.</title>
        <authorList>
            <person name="Heo J."/>
            <person name="Kim S.-J."/>
            <person name="Kim J.-S."/>
            <person name="Hong S.-B."/>
            <person name="Kwon S.-W."/>
        </authorList>
    </citation>
    <scope>NUCLEOTIDE SEQUENCE [LARGE SCALE GENOMIC DNA]</scope>
    <source>
        <strain evidence="14 15">MFER-1</strain>
    </source>
</reference>
<protein>
    <recommendedName>
        <fullName evidence="3 12">Ribokinase</fullName>
        <shortName evidence="12">RK</shortName>
        <ecNumber evidence="2 12">2.7.1.15</ecNumber>
    </recommendedName>
</protein>
<dbReference type="CDD" id="cd01174">
    <property type="entry name" value="ribokinase"/>
    <property type="match status" value="1"/>
</dbReference>
<sequence>MRRPRIAVVGSLNMDMVVSTERMPTIGETISGKTIHYIPGGKGANQAFGCARLGAEVHMIGAVGDDMFGSEMMSNMQDNGIRTDGIGIIEGTPTGIASILHTSEDNCIVIIPGANGAVTPSRVEQSASFITQADLLLVQLEIPLESVHAALRIAKSTGVRTVLNPAPARDLPTDLLKLADYITPNETEFASLGGFKETDGQEAWQEGLADWEQRYGHKVILTRGKHGASYWKDGSAVTIPAPMVEVVDSTGAGDCLNAAFGFGLASGWSLEQSLAFAVKAASLSVTKFGAQAGMPTIEEID</sequence>
<evidence type="ECO:0000256" key="2">
    <source>
        <dbReference type="ARBA" id="ARBA00012035"/>
    </source>
</evidence>
<comment type="pathway">
    <text evidence="12">Carbohydrate metabolism; D-ribose degradation; D-ribose 5-phosphate from beta-D-ribopyranose: step 2/2.</text>
</comment>
<keyword evidence="10 12" id="KW-0630">Potassium</keyword>
<evidence type="ECO:0000256" key="5">
    <source>
        <dbReference type="ARBA" id="ARBA00022723"/>
    </source>
</evidence>
<keyword evidence="7 12" id="KW-0418">Kinase</keyword>
<feature type="binding site" evidence="12">
    <location>
        <begin position="13"/>
        <end position="15"/>
    </location>
    <ligand>
        <name>substrate</name>
    </ligand>
</feature>
<proteinExistence type="inferred from homology"/>
<feature type="binding site" evidence="12">
    <location>
        <position position="254"/>
    </location>
    <ligand>
        <name>substrate</name>
    </ligand>
</feature>
<feature type="binding site" evidence="12">
    <location>
        <begin position="41"/>
        <end position="45"/>
    </location>
    <ligand>
        <name>substrate</name>
    </ligand>
</feature>
<keyword evidence="8 12" id="KW-0067">ATP-binding</keyword>
<name>A0A7Z2VNQ2_9BACL</name>
<dbReference type="InterPro" id="IPR029056">
    <property type="entry name" value="Ribokinase-like"/>
</dbReference>
<evidence type="ECO:0000313" key="14">
    <source>
        <dbReference type="EMBL" id="QJD86342.1"/>
    </source>
</evidence>
<evidence type="ECO:0000256" key="7">
    <source>
        <dbReference type="ARBA" id="ARBA00022777"/>
    </source>
</evidence>
<comment type="caution">
    <text evidence="12">Lacks conserved residue(s) required for the propagation of feature annotation.</text>
</comment>
<comment type="similarity">
    <text evidence="12">Belongs to the carbohydrate kinase PfkB family. Ribokinase subfamily.</text>
</comment>
<evidence type="ECO:0000256" key="8">
    <source>
        <dbReference type="ARBA" id="ARBA00022840"/>
    </source>
</evidence>
<feature type="active site" description="Proton acceptor" evidence="12">
    <location>
        <position position="254"/>
    </location>
</feature>
<dbReference type="PRINTS" id="PR00990">
    <property type="entry name" value="RIBOKINASE"/>
</dbReference>
<evidence type="ECO:0000256" key="6">
    <source>
        <dbReference type="ARBA" id="ARBA00022741"/>
    </source>
</evidence>
<organism evidence="14 15">
    <name type="scientific">Cohnella herbarum</name>
    <dbReference type="NCBI Taxonomy" id="2728023"/>
    <lineage>
        <taxon>Bacteria</taxon>
        <taxon>Bacillati</taxon>
        <taxon>Bacillota</taxon>
        <taxon>Bacilli</taxon>
        <taxon>Bacillales</taxon>
        <taxon>Paenibacillaceae</taxon>
        <taxon>Cohnella</taxon>
    </lineage>
</organism>
<dbReference type="AlphaFoldDB" id="A0A7Z2VNQ2"/>
<evidence type="ECO:0000256" key="12">
    <source>
        <dbReference type="HAMAP-Rule" id="MF_01987"/>
    </source>
</evidence>
<evidence type="ECO:0000256" key="1">
    <source>
        <dbReference type="ARBA" id="ARBA00005380"/>
    </source>
</evidence>
<dbReference type="KEGG" id="cheb:HH215_26370"/>
<comment type="subunit">
    <text evidence="12">Homodimer.</text>
</comment>
<dbReference type="RefSeq" id="WP_169282591.1">
    <property type="nucleotide sequence ID" value="NZ_CP051680.1"/>
</dbReference>
<feature type="binding site" evidence="12">
    <location>
        <position position="141"/>
    </location>
    <ligand>
        <name>substrate</name>
    </ligand>
</feature>
<dbReference type="PANTHER" id="PTHR10584:SF166">
    <property type="entry name" value="RIBOKINASE"/>
    <property type="match status" value="1"/>
</dbReference>
<feature type="binding site" evidence="12">
    <location>
        <position position="250"/>
    </location>
    <ligand>
        <name>K(+)</name>
        <dbReference type="ChEBI" id="CHEBI:29103"/>
    </ligand>
</feature>
<dbReference type="Pfam" id="PF00294">
    <property type="entry name" value="PfkB"/>
    <property type="match status" value="1"/>
</dbReference>
<dbReference type="HAMAP" id="MF_01987">
    <property type="entry name" value="Ribokinase"/>
    <property type="match status" value="1"/>
</dbReference>
<dbReference type="Proteomes" id="UP000502248">
    <property type="component" value="Chromosome"/>
</dbReference>
<feature type="binding site" evidence="12">
    <location>
        <position position="185"/>
    </location>
    <ligand>
        <name>ATP</name>
        <dbReference type="ChEBI" id="CHEBI:30616"/>
    </ligand>
</feature>
<feature type="binding site" evidence="12">
    <location>
        <position position="289"/>
    </location>
    <ligand>
        <name>K(+)</name>
        <dbReference type="ChEBI" id="CHEBI:29103"/>
    </ligand>
</feature>
<dbReference type="GO" id="GO:0019303">
    <property type="term" value="P:D-ribose catabolic process"/>
    <property type="evidence" value="ECO:0007669"/>
    <property type="project" value="UniProtKB-UniRule"/>
</dbReference>
<accession>A0A7Z2VNQ2</accession>
<dbReference type="EC" id="2.7.1.15" evidence="2 12"/>
<keyword evidence="5 12" id="KW-0479">Metal-binding</keyword>
<dbReference type="EMBL" id="CP051680">
    <property type="protein sequence ID" value="QJD86342.1"/>
    <property type="molecule type" value="Genomic_DNA"/>
</dbReference>
<keyword evidence="15" id="KW-1185">Reference proteome</keyword>
<feature type="binding site" evidence="12">
    <location>
        <position position="284"/>
    </location>
    <ligand>
        <name>K(+)</name>
        <dbReference type="ChEBI" id="CHEBI:29103"/>
    </ligand>
</feature>
<dbReference type="GO" id="GO:0004747">
    <property type="term" value="F:ribokinase activity"/>
    <property type="evidence" value="ECO:0007669"/>
    <property type="project" value="UniProtKB-UniRule"/>
</dbReference>
<dbReference type="GO" id="GO:0005524">
    <property type="term" value="F:ATP binding"/>
    <property type="evidence" value="ECO:0007669"/>
    <property type="project" value="UniProtKB-UniRule"/>
</dbReference>
<keyword evidence="12" id="KW-0963">Cytoplasm</keyword>
<comment type="similarity">
    <text evidence="1">Belongs to the carbohydrate kinase pfkB family.</text>
</comment>
<dbReference type="PROSITE" id="PS00583">
    <property type="entry name" value="PFKB_KINASES_1"/>
    <property type="match status" value="1"/>
</dbReference>